<dbReference type="Pfam" id="PF11026">
    <property type="entry name" value="DUF2721"/>
    <property type="match status" value="1"/>
</dbReference>
<feature type="transmembrane region" description="Helical" evidence="1">
    <location>
        <begin position="6"/>
        <end position="27"/>
    </location>
</feature>
<evidence type="ECO:0000313" key="2">
    <source>
        <dbReference type="EMBL" id="QOV89869.1"/>
    </source>
</evidence>
<protein>
    <submittedName>
        <fullName evidence="2">DUF2721 domain-containing protein</fullName>
    </submittedName>
</protein>
<dbReference type="EMBL" id="CP063458">
    <property type="protein sequence ID" value="QOV89869.1"/>
    <property type="molecule type" value="Genomic_DNA"/>
</dbReference>
<feature type="transmembrane region" description="Helical" evidence="1">
    <location>
        <begin position="82"/>
        <end position="103"/>
    </location>
</feature>
<gene>
    <name evidence="2" type="ORF">IPV69_00395</name>
</gene>
<accession>A0A7M2WWU8</accession>
<dbReference type="InterPro" id="IPR021279">
    <property type="entry name" value="DUF2721"/>
</dbReference>
<dbReference type="Proteomes" id="UP000593765">
    <property type="component" value="Chromosome"/>
</dbReference>
<keyword evidence="1" id="KW-0472">Membrane</keyword>
<name>A0A7M2WWU8_9BACT</name>
<dbReference type="KEGG" id="hbs:IPV69_00395"/>
<dbReference type="AlphaFoldDB" id="A0A7M2WWU8"/>
<organism evidence="2 3">
    <name type="scientific">Humisphaera borealis</name>
    <dbReference type="NCBI Taxonomy" id="2807512"/>
    <lineage>
        <taxon>Bacteria</taxon>
        <taxon>Pseudomonadati</taxon>
        <taxon>Planctomycetota</taxon>
        <taxon>Phycisphaerae</taxon>
        <taxon>Tepidisphaerales</taxon>
        <taxon>Tepidisphaeraceae</taxon>
        <taxon>Humisphaera</taxon>
    </lineage>
</organism>
<feature type="transmembrane region" description="Helical" evidence="1">
    <location>
        <begin position="109"/>
        <end position="131"/>
    </location>
</feature>
<keyword evidence="1" id="KW-1133">Transmembrane helix</keyword>
<evidence type="ECO:0000256" key="1">
    <source>
        <dbReference type="SAM" id="Phobius"/>
    </source>
</evidence>
<sequence length="166" mass="17585">MSDNPFAVLTLIGAPAILTNASSLLALGTSNRFARAVDRQRQLSSLLEKDNGKMDQVEANLRLTQLHWAEARGQLLLKALTSIYLSLGAFAAASLLSLMGALIGDRAAYVSFAAGILAILAGLVGVGGLVAGSVRLVRETRIALQSLKDEAAFTTKRFESRHLPPV</sequence>
<proteinExistence type="predicted"/>
<reference evidence="2 3" key="1">
    <citation type="submission" date="2020-10" db="EMBL/GenBank/DDBJ databases">
        <title>Wide distribution of Phycisphaera-like planctomycetes from WD2101 soil group in peatlands and genome analysis of the first cultivated representative.</title>
        <authorList>
            <person name="Dedysh S.N."/>
            <person name="Beletsky A.V."/>
            <person name="Ivanova A."/>
            <person name="Kulichevskaya I.S."/>
            <person name="Suzina N.E."/>
            <person name="Philippov D.A."/>
            <person name="Rakitin A.L."/>
            <person name="Mardanov A.V."/>
            <person name="Ravin N.V."/>
        </authorList>
    </citation>
    <scope>NUCLEOTIDE SEQUENCE [LARGE SCALE GENOMIC DNA]</scope>
    <source>
        <strain evidence="2 3">M1803</strain>
    </source>
</reference>
<dbReference type="RefSeq" id="WP_206292929.1">
    <property type="nucleotide sequence ID" value="NZ_CP063458.1"/>
</dbReference>
<keyword evidence="1" id="KW-0812">Transmembrane</keyword>
<keyword evidence="3" id="KW-1185">Reference proteome</keyword>
<evidence type="ECO:0000313" key="3">
    <source>
        <dbReference type="Proteomes" id="UP000593765"/>
    </source>
</evidence>